<dbReference type="OrthoDB" id="3788508at2759"/>
<organism evidence="1 2">
    <name type="scientific">Massarina eburnea CBS 473.64</name>
    <dbReference type="NCBI Taxonomy" id="1395130"/>
    <lineage>
        <taxon>Eukaryota</taxon>
        <taxon>Fungi</taxon>
        <taxon>Dikarya</taxon>
        <taxon>Ascomycota</taxon>
        <taxon>Pezizomycotina</taxon>
        <taxon>Dothideomycetes</taxon>
        <taxon>Pleosporomycetidae</taxon>
        <taxon>Pleosporales</taxon>
        <taxon>Massarineae</taxon>
        <taxon>Massarinaceae</taxon>
        <taxon>Massarina</taxon>
    </lineage>
</organism>
<gene>
    <name evidence="1" type="ORF">P280DRAFT_513853</name>
</gene>
<protein>
    <submittedName>
        <fullName evidence="1">Uncharacterized protein</fullName>
    </submittedName>
</protein>
<reference evidence="1" key="1">
    <citation type="journal article" date="2020" name="Stud. Mycol.">
        <title>101 Dothideomycetes genomes: a test case for predicting lifestyles and emergence of pathogens.</title>
        <authorList>
            <person name="Haridas S."/>
            <person name="Albert R."/>
            <person name="Binder M."/>
            <person name="Bloem J."/>
            <person name="Labutti K."/>
            <person name="Salamov A."/>
            <person name="Andreopoulos B."/>
            <person name="Baker S."/>
            <person name="Barry K."/>
            <person name="Bills G."/>
            <person name="Bluhm B."/>
            <person name="Cannon C."/>
            <person name="Castanera R."/>
            <person name="Culley D."/>
            <person name="Daum C."/>
            <person name="Ezra D."/>
            <person name="Gonzalez J."/>
            <person name="Henrissat B."/>
            <person name="Kuo A."/>
            <person name="Liang C."/>
            <person name="Lipzen A."/>
            <person name="Lutzoni F."/>
            <person name="Magnuson J."/>
            <person name="Mondo S."/>
            <person name="Nolan M."/>
            <person name="Ohm R."/>
            <person name="Pangilinan J."/>
            <person name="Park H.-J."/>
            <person name="Ramirez L."/>
            <person name="Alfaro M."/>
            <person name="Sun H."/>
            <person name="Tritt A."/>
            <person name="Yoshinaga Y."/>
            <person name="Zwiers L.-H."/>
            <person name="Turgeon B."/>
            <person name="Goodwin S."/>
            <person name="Spatafora J."/>
            <person name="Crous P."/>
            <person name="Grigoriev I."/>
        </authorList>
    </citation>
    <scope>NUCLEOTIDE SEQUENCE</scope>
    <source>
        <strain evidence="1">CBS 473.64</strain>
    </source>
</reference>
<dbReference type="Proteomes" id="UP000799753">
    <property type="component" value="Unassembled WGS sequence"/>
</dbReference>
<dbReference type="AlphaFoldDB" id="A0A6A6SGD0"/>
<proteinExistence type="predicted"/>
<dbReference type="EMBL" id="MU006777">
    <property type="protein sequence ID" value="KAF2645981.1"/>
    <property type="molecule type" value="Genomic_DNA"/>
</dbReference>
<name>A0A6A6SGD0_9PLEO</name>
<keyword evidence="2" id="KW-1185">Reference proteome</keyword>
<evidence type="ECO:0000313" key="1">
    <source>
        <dbReference type="EMBL" id="KAF2645981.1"/>
    </source>
</evidence>
<accession>A0A6A6SGD0</accession>
<evidence type="ECO:0000313" key="2">
    <source>
        <dbReference type="Proteomes" id="UP000799753"/>
    </source>
</evidence>
<sequence>MRIQSFADQISFTHLTYPTPYLSYPSDYHWEGELPTIAPKFPTSVCSTATELANAGLSKYSEYHQPKPATLDRSDPLGAKYTPLWVAAQEVADKAWFDAAFPSESAFTYCGSVQGKPAGTNFHAPKFVVETTSFLASVTSAAGHVQTSMTGFEDSGTVFPSSSTTSRPVRLRDGRRGWWIRGSVGL</sequence>